<evidence type="ECO:0000313" key="2">
    <source>
        <dbReference type="Proteomes" id="UP000460318"/>
    </source>
</evidence>
<protein>
    <submittedName>
        <fullName evidence="1">Uncharacterized protein</fullName>
    </submittedName>
</protein>
<dbReference type="EMBL" id="WUBI01000002">
    <property type="protein sequence ID" value="MWV44933.1"/>
    <property type="molecule type" value="Genomic_DNA"/>
</dbReference>
<reference evidence="1 2" key="1">
    <citation type="submission" date="2019-12" db="EMBL/GenBank/DDBJ databases">
        <title>Paenibacillus sp. nov., an endophytic bacterium isolated from the stem of Dendrobium.</title>
        <authorList>
            <person name="Zhao R."/>
        </authorList>
    </citation>
    <scope>NUCLEOTIDE SEQUENCE [LARGE SCALE GENOMIC DNA]</scope>
    <source>
        <strain evidence="1 2">HJL G12</strain>
    </source>
</reference>
<accession>A0A7X3LIT7</accession>
<name>A0A7X3LIT7_9BACL</name>
<proteinExistence type="predicted"/>
<comment type="caution">
    <text evidence="1">The sequence shown here is derived from an EMBL/GenBank/DDBJ whole genome shotgun (WGS) entry which is preliminary data.</text>
</comment>
<dbReference type="Proteomes" id="UP000460318">
    <property type="component" value="Unassembled WGS sequence"/>
</dbReference>
<organism evidence="1 2">
    <name type="scientific">Paenibacillus dendrobii</name>
    <dbReference type="NCBI Taxonomy" id="2691084"/>
    <lineage>
        <taxon>Bacteria</taxon>
        <taxon>Bacillati</taxon>
        <taxon>Bacillota</taxon>
        <taxon>Bacilli</taxon>
        <taxon>Bacillales</taxon>
        <taxon>Paenibacillaceae</taxon>
        <taxon>Paenibacillus</taxon>
    </lineage>
</organism>
<evidence type="ECO:0000313" key="1">
    <source>
        <dbReference type="EMBL" id="MWV44933.1"/>
    </source>
</evidence>
<gene>
    <name evidence="1" type="ORF">GRF59_15025</name>
</gene>
<dbReference type="RefSeq" id="WP_160498539.1">
    <property type="nucleotide sequence ID" value="NZ_WUBI01000002.1"/>
</dbReference>
<sequence>MTLEVDYILFVDRVQHNKRASIYDVPNGEEREVHDYVKEQIVRLEKTTPNHVKIMYWTETE</sequence>
<dbReference type="AlphaFoldDB" id="A0A7X3LIT7"/>
<keyword evidence="2" id="KW-1185">Reference proteome</keyword>